<comment type="subcellular location">
    <subcellularLocation>
        <location evidence="1">Membrane</location>
        <topology evidence="1">Multi-pass membrane protein</topology>
    </subcellularLocation>
</comment>
<feature type="transmembrane region" description="Helical" evidence="6">
    <location>
        <begin position="38"/>
        <end position="55"/>
    </location>
</feature>
<dbReference type="PANTHER" id="PTHR32322:SF2">
    <property type="entry name" value="EAMA DOMAIN-CONTAINING PROTEIN"/>
    <property type="match status" value="1"/>
</dbReference>
<dbReference type="RefSeq" id="WP_169586480.1">
    <property type="nucleotide sequence ID" value="NZ_JABBGK010000001.1"/>
</dbReference>
<dbReference type="Proteomes" id="UP000541470">
    <property type="component" value="Unassembled WGS sequence"/>
</dbReference>
<evidence type="ECO:0000256" key="2">
    <source>
        <dbReference type="ARBA" id="ARBA00007362"/>
    </source>
</evidence>
<evidence type="ECO:0000256" key="6">
    <source>
        <dbReference type="SAM" id="Phobius"/>
    </source>
</evidence>
<feature type="transmembrane region" description="Helical" evidence="6">
    <location>
        <begin position="213"/>
        <end position="236"/>
    </location>
</feature>
<feature type="transmembrane region" description="Helical" evidence="6">
    <location>
        <begin position="144"/>
        <end position="168"/>
    </location>
</feature>
<comment type="similarity">
    <text evidence="2">Belongs to the EamA transporter family.</text>
</comment>
<feature type="domain" description="EamA" evidence="7">
    <location>
        <begin position="4"/>
        <end position="137"/>
    </location>
</feature>
<sequence>MLLRAYFFLTVATLFWGGNTIVGKLAVGHVSPMVLNVSRWAIAFCVITAISVPQLKKDWPELKRNWLLLLAFGAIGYTAFNGFLYSALKYTSAVNGAIEQGGIPVLIFILNYLLFRIPVSFVQIVGFAISFVGVALTASHGDLYALLSLSLNFGDALLLLAVVAYAVYTIGLRWRPAIHWKSMMAGSALGAALSAIPLVIWEEANGSLILPDALGWGIIAYAALLPSLISQVFYIMGVEGIGANRAGLFINLVPVFGTLLSIALLGEALQFLHVLALALVLGGIAIAEWGKPRQAV</sequence>
<gene>
    <name evidence="8" type="ORF">HHL25_01235</name>
</gene>
<proteinExistence type="inferred from homology"/>
<dbReference type="GO" id="GO:0016020">
    <property type="term" value="C:membrane"/>
    <property type="evidence" value="ECO:0007669"/>
    <property type="project" value="UniProtKB-SubCell"/>
</dbReference>
<dbReference type="EMBL" id="JABBGK010000001">
    <property type="protein sequence ID" value="NML72738.1"/>
    <property type="molecule type" value="Genomic_DNA"/>
</dbReference>
<dbReference type="InterPro" id="IPR000620">
    <property type="entry name" value="EamA_dom"/>
</dbReference>
<keyword evidence="9" id="KW-1185">Reference proteome</keyword>
<organism evidence="8 9">
    <name type="scientific">Rhizobium terricola</name>
    <dbReference type="NCBI Taxonomy" id="2728849"/>
    <lineage>
        <taxon>Bacteria</taxon>
        <taxon>Pseudomonadati</taxon>
        <taxon>Pseudomonadota</taxon>
        <taxon>Alphaproteobacteria</taxon>
        <taxon>Hyphomicrobiales</taxon>
        <taxon>Rhizobiaceae</taxon>
        <taxon>Rhizobium/Agrobacterium group</taxon>
        <taxon>Rhizobium</taxon>
    </lineage>
</organism>
<feature type="transmembrane region" description="Helical" evidence="6">
    <location>
        <begin position="67"/>
        <end position="88"/>
    </location>
</feature>
<feature type="transmembrane region" description="Helical" evidence="6">
    <location>
        <begin position="121"/>
        <end position="138"/>
    </location>
</feature>
<evidence type="ECO:0000313" key="9">
    <source>
        <dbReference type="Proteomes" id="UP000541470"/>
    </source>
</evidence>
<name>A0A7Y0ASL6_9HYPH</name>
<evidence type="ECO:0000256" key="4">
    <source>
        <dbReference type="ARBA" id="ARBA00022989"/>
    </source>
</evidence>
<dbReference type="AlphaFoldDB" id="A0A7Y0ASL6"/>
<feature type="domain" description="EamA" evidence="7">
    <location>
        <begin position="153"/>
        <end position="286"/>
    </location>
</feature>
<reference evidence="8 9" key="1">
    <citation type="submission" date="2020-04" db="EMBL/GenBank/DDBJ databases">
        <title>Rhizobium sp. S-51 isolated from soil.</title>
        <authorList>
            <person name="Dahal R.H."/>
        </authorList>
    </citation>
    <scope>NUCLEOTIDE SEQUENCE [LARGE SCALE GENOMIC DNA]</scope>
    <source>
        <strain evidence="8 9">S-51</strain>
    </source>
</reference>
<evidence type="ECO:0000313" key="8">
    <source>
        <dbReference type="EMBL" id="NML72738.1"/>
    </source>
</evidence>
<keyword evidence="5 6" id="KW-0472">Membrane</keyword>
<comment type="caution">
    <text evidence="8">The sequence shown here is derived from an EMBL/GenBank/DDBJ whole genome shotgun (WGS) entry which is preliminary data.</text>
</comment>
<dbReference type="InterPro" id="IPR050638">
    <property type="entry name" value="AA-Vitamin_Transporters"/>
</dbReference>
<accession>A0A7Y0ASL6</accession>
<evidence type="ECO:0000256" key="5">
    <source>
        <dbReference type="ARBA" id="ARBA00023136"/>
    </source>
</evidence>
<dbReference type="PANTHER" id="PTHR32322">
    <property type="entry name" value="INNER MEMBRANE TRANSPORTER"/>
    <property type="match status" value="1"/>
</dbReference>
<feature type="transmembrane region" description="Helical" evidence="6">
    <location>
        <begin position="180"/>
        <end position="201"/>
    </location>
</feature>
<feature type="transmembrane region" description="Helical" evidence="6">
    <location>
        <begin position="248"/>
        <end position="265"/>
    </location>
</feature>
<feature type="transmembrane region" description="Helical" evidence="6">
    <location>
        <begin position="271"/>
        <end position="290"/>
    </location>
</feature>
<evidence type="ECO:0000256" key="1">
    <source>
        <dbReference type="ARBA" id="ARBA00004141"/>
    </source>
</evidence>
<feature type="transmembrane region" description="Helical" evidence="6">
    <location>
        <begin position="94"/>
        <end position="114"/>
    </location>
</feature>
<evidence type="ECO:0000259" key="7">
    <source>
        <dbReference type="Pfam" id="PF00892"/>
    </source>
</evidence>
<dbReference type="Pfam" id="PF00892">
    <property type="entry name" value="EamA"/>
    <property type="match status" value="2"/>
</dbReference>
<protein>
    <submittedName>
        <fullName evidence="8">DMT family transporter</fullName>
    </submittedName>
</protein>
<dbReference type="SUPFAM" id="SSF103481">
    <property type="entry name" value="Multidrug resistance efflux transporter EmrE"/>
    <property type="match status" value="2"/>
</dbReference>
<keyword evidence="4 6" id="KW-1133">Transmembrane helix</keyword>
<keyword evidence="3 6" id="KW-0812">Transmembrane</keyword>
<dbReference type="InterPro" id="IPR037185">
    <property type="entry name" value="EmrE-like"/>
</dbReference>
<evidence type="ECO:0000256" key="3">
    <source>
        <dbReference type="ARBA" id="ARBA00022692"/>
    </source>
</evidence>